<keyword evidence="1" id="KW-0378">Hydrolase</keyword>
<evidence type="ECO:0000256" key="3">
    <source>
        <dbReference type="SAM" id="SignalP"/>
    </source>
</evidence>
<dbReference type="InterPro" id="IPR022409">
    <property type="entry name" value="PKD/Chitinase_dom"/>
</dbReference>
<dbReference type="GO" id="GO:0016020">
    <property type="term" value="C:membrane"/>
    <property type="evidence" value="ECO:0007669"/>
    <property type="project" value="TreeGrafter"/>
</dbReference>
<dbReference type="InterPro" id="IPR003610">
    <property type="entry name" value="CBM5/12"/>
</dbReference>
<dbReference type="Pfam" id="PF07627">
    <property type="entry name" value="PSCyt3"/>
    <property type="match status" value="1"/>
</dbReference>
<gene>
    <name evidence="6" type="ORF">A6E14_00970</name>
</gene>
<keyword evidence="7" id="KW-1185">Reference proteome</keyword>
<dbReference type="SUPFAM" id="SSF49299">
    <property type="entry name" value="PKD domain"/>
    <property type="match status" value="2"/>
</dbReference>
<evidence type="ECO:0000256" key="2">
    <source>
        <dbReference type="SAM" id="MobiDB-lite"/>
    </source>
</evidence>
<dbReference type="InterPro" id="IPR035986">
    <property type="entry name" value="PKD_dom_sf"/>
</dbReference>
<name>A0A1B9R148_9VIBR</name>
<dbReference type="EMBL" id="MAJZ01000320">
    <property type="protein sequence ID" value="OCH78019.1"/>
    <property type="molecule type" value="Genomic_DNA"/>
</dbReference>
<dbReference type="PANTHER" id="PTHR46182">
    <property type="entry name" value="FI19480P1"/>
    <property type="match status" value="1"/>
</dbReference>
<dbReference type="InterPro" id="IPR029865">
    <property type="entry name" value="KIAA0319-like"/>
</dbReference>
<dbReference type="Pfam" id="PF22352">
    <property type="entry name" value="K319L-like_PKD"/>
    <property type="match status" value="4"/>
</dbReference>
<dbReference type="GO" id="GO:0005576">
    <property type="term" value="C:extracellular region"/>
    <property type="evidence" value="ECO:0007669"/>
    <property type="project" value="InterPro"/>
</dbReference>
<dbReference type="GO" id="GO:0031410">
    <property type="term" value="C:cytoplasmic vesicle"/>
    <property type="evidence" value="ECO:0007669"/>
    <property type="project" value="TreeGrafter"/>
</dbReference>
<dbReference type="SMART" id="SM00495">
    <property type="entry name" value="ChtBD3"/>
    <property type="match status" value="2"/>
</dbReference>
<dbReference type="GO" id="GO:0030246">
    <property type="term" value="F:carbohydrate binding"/>
    <property type="evidence" value="ECO:0007669"/>
    <property type="project" value="InterPro"/>
</dbReference>
<dbReference type="GO" id="GO:0005975">
    <property type="term" value="P:carbohydrate metabolic process"/>
    <property type="evidence" value="ECO:0007669"/>
    <property type="project" value="InterPro"/>
</dbReference>
<dbReference type="CDD" id="cd12215">
    <property type="entry name" value="ChiC_BD"/>
    <property type="match status" value="1"/>
</dbReference>
<feature type="domain" description="PKD/Chitinase" evidence="4">
    <location>
        <begin position="190"/>
        <end position="280"/>
    </location>
</feature>
<feature type="compositionally biased region" description="Polar residues" evidence="2">
    <location>
        <begin position="58"/>
        <end position="67"/>
    </location>
</feature>
<feature type="domain" description="Chitin-binding type-3" evidence="5">
    <location>
        <begin position="1334"/>
        <end position="1381"/>
    </location>
</feature>
<evidence type="ECO:0000313" key="6">
    <source>
        <dbReference type="EMBL" id="OCH78019.1"/>
    </source>
</evidence>
<comment type="caution">
    <text evidence="6">The sequence shown here is derived from an EMBL/GenBank/DDBJ whole genome shotgun (WGS) entry which is preliminary data.</text>
</comment>
<feature type="domain" description="Chitin-binding type-3" evidence="5">
    <location>
        <begin position="22"/>
        <end position="76"/>
    </location>
</feature>
<protein>
    <recommendedName>
        <fullName evidence="8">Chitinase</fullName>
    </recommendedName>
</protein>
<dbReference type="SUPFAM" id="SSF101898">
    <property type="entry name" value="NHL repeat"/>
    <property type="match status" value="1"/>
</dbReference>
<dbReference type="Proteomes" id="UP000093173">
    <property type="component" value="Unassembled WGS sequence"/>
</dbReference>
<sequence>MKRIVPICVLIAGTYSTLATAAPEWEKKSYSGGVQVCHEQMLFKSKWWAGSYNEPNPQGALSSNQAGWGNDPWLPIPDSNECGTEQGNQAPIANAGRDLNVQSPKSSIRIDGSNSSDPDGDTLSYVWTQVSGPTVSLSNANKSVASFALPELTKDTQYTFQLVVDDGQTSSLDLVKVTGLAMAVENTPPTANAGANLSVQSPRSAVSLDGSGSQDADGDPLIYRWQQVSGPTVTLKNSQQAQATFEMPELTKDTNYTFQLTVDDGDVSSKDQVTITGLAVVVENTPPIASAGVDLSVQSPRSSVSLDGSGSQDEDGDDLSYHWQQVSGPSVTLQNPTQAIATFALPELEKDTEYGFQLIVDDGEVSSQDQITVTGLAKVIENTPPTADAGTDQEVQSPASNVRLDGAGSQDAEGDELTYQWRQLSGDEVSLNNANSAVATFSIPGLTQESHYSFELTVSDGETTSKDTVQVYALAELEQQEPGSIVIEMDQGDLGIPSASTYEVVLTSLTTGASQRFEMTAQGDQQIVDLAPDEYQVWVEFEDDYQPINVPRVIAVTDESPMTLAFRVKPSVDLEKLSTIDGVEVSTIIDGVFQARQMTWGDGYLYVGSSAISEENGARGNKIYAIPYDYRTGLAGDPVIVASGLVEPHGVAFKNGDLYFATAAELYRVKDVASNLGKPSEPEKLIDLPAGDDNFPLEPVGLYWHQKHTLKFNSFDSSDENLYISIGSPCNICVIDEEVKYGSILAVDLETLNVDQIADGIRNTVGFDWDPRLGDLWFTDNNPQNTDGHNTYFPGEINKISAAQLADKEMPHFGFPYVSGEDTLSITQEQENGTSVYTGGYDYLPPGAIYSDILIKDIDPANFQAPEFELEAGSAPLGLTFWQPDGTTPTNGQSSFVYATHGPGDGKRAGYELRIMTLDSEGKPIFDRSLITGWKQPEGISGKPVEMLVMPDNSLLVSDDAGNTLYRLQYNPTSEGRIELSPTKGDLAEDESLVEATLTDSNGVARRLYMSLSSGGYTIDHLEYGDYTLSIPTHEGLEPTESVYQITVNQQQPLGEVSWSYEDDSGDEKPLGTVTVNAPDAPSNSAPTILLEMEAAEGGTVYIDSEWGEATTAEMNVGQYTVDFPYTGTAIPSPKQQDVNLSASGAALNWTYTEYDNDEDYFNAVMEGECSGCHNGGNFAPDLSEGPSTGLIENYYDNPNIIADKIAAMTDMPGVTCDSTCQETLARYLEDDLWGDALPNIVDSAEVYGSRHLRLLGQSEYINTVNDLFDVEIDKSSLPSDDKEQEGSLYGNAGEFGYLSSDKMNSYLNAAVYVQENMDIYALSQCKSGSGGNTPEWNPSQTYVAGDMAVDDGKVYLANWWTTGNPPKENSAPYGQPWTYVEDFEAGDPDCLENWYWETAERMFKRPLTETDKALYPASDIELSLAKILVSPHFLYRREGGHLNDEGNYHLNAYELANVISYTVLGSVPDEELWSTAKDGSLIRSDVLGQQIDRLLSTPQAYEQFANFMMQTLEFDEERVVVDREGMSEDVGEAMLDEFTTYIRETVFGEEMGRFSDLMAYENTYVNQVLANHYGFKGSFNSGFKETAIPNERGQGLLSLGAIAVAYSTDEQTRLIPRGKMVQHSLLGWEQAIPSGAAPDDIVNDTSTKDFWTQATGPSTECWVCHEKMNDVGFAYDVLDKTGRYRAYEDYTSVHGEVFNNVALDTQGTLIDVDGTDTQFDDLEDISLYLANSEQAKQAFVKNYISYTLGEASVRFAPLYPEYASFEQFKQLMKDLLMSTTVIEREE</sequence>
<dbReference type="Pfam" id="PF07631">
    <property type="entry name" value="PSD4"/>
    <property type="match status" value="1"/>
</dbReference>
<dbReference type="InterPro" id="IPR036573">
    <property type="entry name" value="CBM_sf_5/12"/>
</dbReference>
<feature type="domain" description="PKD/Chitinase" evidence="4">
    <location>
        <begin position="288"/>
        <end position="378"/>
    </location>
</feature>
<feature type="chain" id="PRO_5008634775" description="Chitinase" evidence="3">
    <location>
        <begin position="22"/>
        <end position="1787"/>
    </location>
</feature>
<dbReference type="RefSeq" id="WP_065576493.1">
    <property type="nucleotide sequence ID" value="NZ_JBNGCH010000320.1"/>
</dbReference>
<keyword evidence="3" id="KW-0732">Signal</keyword>
<dbReference type="Gene3D" id="2.10.10.20">
    <property type="entry name" value="Carbohydrate-binding module superfamily 5/12"/>
    <property type="match status" value="1"/>
</dbReference>
<dbReference type="GO" id="GO:0004553">
    <property type="term" value="F:hydrolase activity, hydrolyzing O-glycosyl compounds"/>
    <property type="evidence" value="ECO:0007669"/>
    <property type="project" value="InterPro"/>
</dbReference>
<feature type="region of interest" description="Disordered" evidence="2">
    <location>
        <begin position="58"/>
        <end position="98"/>
    </location>
</feature>
<feature type="compositionally biased region" description="Polar residues" evidence="2">
    <location>
        <begin position="81"/>
        <end position="91"/>
    </location>
</feature>
<evidence type="ECO:0000259" key="5">
    <source>
        <dbReference type="SMART" id="SM00495"/>
    </source>
</evidence>
<dbReference type="Pfam" id="PF07626">
    <property type="entry name" value="PSD3"/>
    <property type="match status" value="1"/>
</dbReference>
<dbReference type="SMART" id="SM00089">
    <property type="entry name" value="PKD"/>
    <property type="match status" value="4"/>
</dbReference>
<dbReference type="InterPro" id="IPR013783">
    <property type="entry name" value="Ig-like_fold"/>
</dbReference>
<accession>A0A1B9R148</accession>
<dbReference type="Gene3D" id="2.60.40.10">
    <property type="entry name" value="Immunoglobulins"/>
    <property type="match status" value="4"/>
</dbReference>
<feature type="region of interest" description="Disordered" evidence="2">
    <location>
        <begin position="291"/>
        <end position="320"/>
    </location>
</feature>
<evidence type="ECO:0008006" key="8">
    <source>
        <dbReference type="Google" id="ProtNLM"/>
    </source>
</evidence>
<feature type="domain" description="PKD/Chitinase" evidence="4">
    <location>
        <begin position="386"/>
        <end position="476"/>
    </location>
</feature>
<dbReference type="SUPFAM" id="SSF51055">
    <property type="entry name" value="Carbohydrate binding domain"/>
    <property type="match status" value="1"/>
</dbReference>
<evidence type="ECO:0000259" key="4">
    <source>
        <dbReference type="SMART" id="SM00089"/>
    </source>
</evidence>
<feature type="domain" description="PKD/Chitinase" evidence="4">
    <location>
        <begin position="92"/>
        <end position="180"/>
    </location>
</feature>
<dbReference type="InterPro" id="IPR013036">
    <property type="entry name" value="DUF1587"/>
</dbReference>
<reference evidence="7" key="1">
    <citation type="submission" date="2016-06" db="EMBL/GenBank/DDBJ databases">
        <authorList>
            <person name="Hehemann J.-H."/>
            <person name="Arevalo P."/>
            <person name="Datta M.S."/>
            <person name="Polz M.F."/>
        </authorList>
    </citation>
    <scope>NUCLEOTIDE SEQUENCE [LARGE SCALE GENOMIC DNA]</scope>
    <source>
        <strain evidence="7">9CSC122</strain>
    </source>
</reference>
<dbReference type="InterPro" id="IPR013042">
    <property type="entry name" value="DUF1592"/>
</dbReference>
<proteinExistence type="predicted"/>
<feature type="region of interest" description="Disordered" evidence="2">
    <location>
        <begin position="382"/>
        <end position="414"/>
    </location>
</feature>
<dbReference type="InterPro" id="IPR011042">
    <property type="entry name" value="6-blade_b-propeller_TolB-like"/>
</dbReference>
<evidence type="ECO:0000256" key="1">
    <source>
        <dbReference type="ARBA" id="ARBA00022801"/>
    </source>
</evidence>
<feature type="signal peptide" evidence="3">
    <location>
        <begin position="1"/>
        <end position="21"/>
    </location>
</feature>
<dbReference type="PANTHER" id="PTHR46182:SF2">
    <property type="entry name" value="FI19480P1"/>
    <property type="match status" value="1"/>
</dbReference>
<dbReference type="Gene3D" id="2.120.10.30">
    <property type="entry name" value="TolB, C-terminal domain"/>
    <property type="match status" value="1"/>
</dbReference>
<organism evidence="6 7">
    <name type="scientific">Vibrio genomosp. F10</name>
    <dbReference type="NCBI Taxonomy" id="723171"/>
    <lineage>
        <taxon>Bacteria</taxon>
        <taxon>Pseudomonadati</taxon>
        <taxon>Pseudomonadota</taxon>
        <taxon>Gammaproteobacteria</taxon>
        <taxon>Vibrionales</taxon>
        <taxon>Vibrionaceae</taxon>
        <taxon>Vibrio</taxon>
    </lineage>
</organism>
<dbReference type="InterPro" id="IPR013039">
    <property type="entry name" value="DUF1588"/>
</dbReference>
<evidence type="ECO:0000313" key="7">
    <source>
        <dbReference type="Proteomes" id="UP000093173"/>
    </source>
</evidence>